<keyword evidence="2" id="KW-1185">Reference proteome</keyword>
<sequence>MEKSIFITGDVFQIPLPSNLGFAYATGIDLISVNESSNYPTLLRVFNFRSLEKMKTFSTDFDLVLCPLLIAGIHQVLKKKKWDIVGKIELKQEDLRIPDYKKNDLGIWYYVSDSDISTKKATNFNNVKHLETLGAIGAEIVNTKIAMALLKDEEKKISDYFKLDSYFERHFYEDIIEIPTYYKQSDEIKGKALR</sequence>
<reference evidence="1 2" key="1">
    <citation type="submission" date="2019-02" db="EMBL/GenBank/DDBJ databases">
        <title>Pedobacter sp. RP-3-11 sp. nov., isolated from Arctic soil.</title>
        <authorList>
            <person name="Dahal R.H."/>
        </authorList>
    </citation>
    <scope>NUCLEOTIDE SEQUENCE [LARGE SCALE GENOMIC DNA]</scope>
    <source>
        <strain evidence="1 2">RP-3-11</strain>
    </source>
</reference>
<comment type="caution">
    <text evidence="1">The sequence shown here is derived from an EMBL/GenBank/DDBJ whole genome shotgun (WGS) entry which is preliminary data.</text>
</comment>
<dbReference type="Pfam" id="PF15428">
    <property type="entry name" value="Imm26"/>
    <property type="match status" value="1"/>
</dbReference>
<name>A0A4R0P3B1_9SPHI</name>
<organism evidence="1 2">
    <name type="scientific">Pedobacter frigidisoli</name>
    <dbReference type="NCBI Taxonomy" id="2530455"/>
    <lineage>
        <taxon>Bacteria</taxon>
        <taxon>Pseudomonadati</taxon>
        <taxon>Bacteroidota</taxon>
        <taxon>Sphingobacteriia</taxon>
        <taxon>Sphingobacteriales</taxon>
        <taxon>Sphingobacteriaceae</taxon>
        <taxon>Pedobacter</taxon>
    </lineage>
</organism>
<evidence type="ECO:0000313" key="1">
    <source>
        <dbReference type="EMBL" id="TCD08607.1"/>
    </source>
</evidence>
<dbReference type="OrthoDB" id="979436at2"/>
<protein>
    <recommendedName>
        <fullName evidence="3">Immunity protein 26</fullName>
    </recommendedName>
</protein>
<proteinExistence type="predicted"/>
<dbReference type="Proteomes" id="UP000291485">
    <property type="component" value="Unassembled WGS sequence"/>
</dbReference>
<evidence type="ECO:0000313" key="2">
    <source>
        <dbReference type="Proteomes" id="UP000291485"/>
    </source>
</evidence>
<dbReference type="AlphaFoldDB" id="A0A4R0P3B1"/>
<dbReference type="InterPro" id="IPR029278">
    <property type="entry name" value="Imm26"/>
</dbReference>
<dbReference type="EMBL" id="SJSN01000008">
    <property type="protein sequence ID" value="TCD08607.1"/>
    <property type="molecule type" value="Genomic_DNA"/>
</dbReference>
<evidence type="ECO:0008006" key="3">
    <source>
        <dbReference type="Google" id="ProtNLM"/>
    </source>
</evidence>
<gene>
    <name evidence="1" type="ORF">EZ449_12265</name>
</gene>
<accession>A0A4R0P3B1</accession>
<dbReference type="RefSeq" id="WP_131559106.1">
    <property type="nucleotide sequence ID" value="NZ_SJSN01000008.1"/>
</dbReference>